<name>A0A6J1JG44_CUCMA</name>
<keyword evidence="6" id="KW-0064">Aspartyl protease</keyword>
<feature type="active site" evidence="11">
    <location>
        <position position="319"/>
    </location>
</feature>
<dbReference type="GO" id="GO:0006508">
    <property type="term" value="P:proteolysis"/>
    <property type="evidence" value="ECO:0007669"/>
    <property type="project" value="UniProtKB-KW"/>
</dbReference>
<dbReference type="CDD" id="cd05476">
    <property type="entry name" value="pepsin_A_like_plant"/>
    <property type="match status" value="1"/>
</dbReference>
<evidence type="ECO:0000256" key="3">
    <source>
        <dbReference type="ARBA" id="ARBA00022670"/>
    </source>
</evidence>
<gene>
    <name evidence="14" type="primary">LOC111484084</name>
</gene>
<dbReference type="GO" id="GO:0004190">
    <property type="term" value="F:aspartic-type endopeptidase activity"/>
    <property type="evidence" value="ECO:0007669"/>
    <property type="project" value="UniProtKB-KW"/>
</dbReference>
<dbReference type="OrthoDB" id="2747330at2759"/>
<dbReference type="RefSeq" id="XP_022986298.1">
    <property type="nucleotide sequence ID" value="XM_023130530.1"/>
</dbReference>
<dbReference type="Pfam" id="PF14541">
    <property type="entry name" value="TAXi_C"/>
    <property type="match status" value="1"/>
</dbReference>
<keyword evidence="8" id="KW-1133">Transmembrane helix</keyword>
<comment type="similarity">
    <text evidence="2">Belongs to the peptidase A1 family.</text>
</comment>
<keyword evidence="4" id="KW-0812">Transmembrane</keyword>
<dbReference type="InterPro" id="IPR001461">
    <property type="entry name" value="Aspartic_peptidase_A1"/>
</dbReference>
<evidence type="ECO:0000259" key="12">
    <source>
        <dbReference type="PROSITE" id="PS51767"/>
    </source>
</evidence>
<feature type="domain" description="Peptidase A1" evidence="12">
    <location>
        <begin position="83"/>
        <end position="437"/>
    </location>
</feature>
<evidence type="ECO:0000256" key="10">
    <source>
        <dbReference type="ARBA" id="ARBA00023180"/>
    </source>
</evidence>
<dbReference type="Gene3D" id="2.40.70.10">
    <property type="entry name" value="Acid Proteases"/>
    <property type="match status" value="2"/>
</dbReference>
<dbReference type="InterPro" id="IPR032861">
    <property type="entry name" value="TAXi_N"/>
</dbReference>
<keyword evidence="13" id="KW-1185">Reference proteome</keyword>
<keyword evidence="9" id="KW-0472">Membrane</keyword>
<reference evidence="14" key="1">
    <citation type="submission" date="2025-08" db="UniProtKB">
        <authorList>
            <consortium name="RefSeq"/>
        </authorList>
    </citation>
    <scope>IDENTIFICATION</scope>
    <source>
        <tissue evidence="14">Young leaves</tissue>
    </source>
</reference>
<evidence type="ECO:0000313" key="14">
    <source>
        <dbReference type="RefSeq" id="XP_022986298.1"/>
    </source>
</evidence>
<comment type="subcellular location">
    <subcellularLocation>
        <location evidence="1">Membrane</location>
    </subcellularLocation>
</comment>
<dbReference type="KEGG" id="cmax:111484084"/>
<sequence>MAAIVRAGALVAVAVVLIHDATVSYGFSAKLTLERAFPTNHGVEMVHLRGRDRARHGRMLQSSGGVIDFLLSGTYEPYYLGLYYTKVQLGNPPKDFYVQIDTGSNILWVCCNSCIGCSETGALQVGLNVFDPDNSSTASLVSCSDKICTPGVLSSGSSCFGQTNRCAFALQYGDGSETSGYFVIDKMRLNVVGNGHDTSNSSASVVFGCSTSQTGDLTKSDKTVDGIFGFGQRDLSVISQLSSRGLAPKVFSHCLNGDDSGGGILVLGEILDPNVVYTPLVPSQSHYNLNLQSISVNGQVLPINPALFATASGQGAIIDSGTTLAYLAEEAYDIFIVAITNTISKSTQSFTFKGNQCYLTSSSISDIFPQASFNFAGGASLLLRPQDYLIQQFIGDTVVWCVGFQKLQGQGATILGDLVLKDKIFVYDLANQQIGWTNFNCAMSVNVSTTTRTAKSGLKAQQVSDGGSVPNQPDRLVLHLSILVFFVHLSIFTSFLHS</sequence>
<evidence type="ECO:0000256" key="5">
    <source>
        <dbReference type="ARBA" id="ARBA00022729"/>
    </source>
</evidence>
<proteinExistence type="inferred from homology"/>
<dbReference type="Pfam" id="PF14543">
    <property type="entry name" value="TAXi_N"/>
    <property type="match status" value="1"/>
</dbReference>
<keyword evidence="3" id="KW-0645">Protease</keyword>
<evidence type="ECO:0000256" key="1">
    <source>
        <dbReference type="ARBA" id="ARBA00004370"/>
    </source>
</evidence>
<dbReference type="GO" id="GO:0016020">
    <property type="term" value="C:membrane"/>
    <property type="evidence" value="ECO:0007669"/>
    <property type="project" value="UniProtKB-SubCell"/>
</dbReference>
<dbReference type="InterPro" id="IPR033121">
    <property type="entry name" value="PEPTIDASE_A1"/>
</dbReference>
<dbReference type="InterPro" id="IPR032799">
    <property type="entry name" value="TAXi_C"/>
</dbReference>
<dbReference type="InterPro" id="IPR021109">
    <property type="entry name" value="Peptidase_aspartic_dom_sf"/>
</dbReference>
<protein>
    <submittedName>
        <fullName evidence="14">Aspartic proteinase-like protein 2</fullName>
    </submittedName>
</protein>
<keyword evidence="10" id="KW-0325">Glycoprotein</keyword>
<evidence type="ECO:0000256" key="8">
    <source>
        <dbReference type="ARBA" id="ARBA00022989"/>
    </source>
</evidence>
<keyword evidence="5" id="KW-0732">Signal</keyword>
<organism evidence="13 14">
    <name type="scientific">Cucurbita maxima</name>
    <name type="common">Pumpkin</name>
    <name type="synonym">Winter squash</name>
    <dbReference type="NCBI Taxonomy" id="3661"/>
    <lineage>
        <taxon>Eukaryota</taxon>
        <taxon>Viridiplantae</taxon>
        <taxon>Streptophyta</taxon>
        <taxon>Embryophyta</taxon>
        <taxon>Tracheophyta</taxon>
        <taxon>Spermatophyta</taxon>
        <taxon>Magnoliopsida</taxon>
        <taxon>eudicotyledons</taxon>
        <taxon>Gunneridae</taxon>
        <taxon>Pentapetalae</taxon>
        <taxon>rosids</taxon>
        <taxon>fabids</taxon>
        <taxon>Cucurbitales</taxon>
        <taxon>Cucurbitaceae</taxon>
        <taxon>Cucurbiteae</taxon>
        <taxon>Cucurbita</taxon>
    </lineage>
</organism>
<feature type="active site" evidence="11">
    <location>
        <position position="101"/>
    </location>
</feature>
<dbReference type="PANTHER" id="PTHR13683">
    <property type="entry name" value="ASPARTYL PROTEASES"/>
    <property type="match status" value="1"/>
</dbReference>
<dbReference type="AlphaFoldDB" id="A0A6J1JG44"/>
<evidence type="ECO:0000256" key="4">
    <source>
        <dbReference type="ARBA" id="ARBA00022692"/>
    </source>
</evidence>
<evidence type="ECO:0000313" key="13">
    <source>
        <dbReference type="Proteomes" id="UP000504608"/>
    </source>
</evidence>
<dbReference type="PROSITE" id="PS51767">
    <property type="entry name" value="PEPTIDASE_A1"/>
    <property type="match status" value="1"/>
</dbReference>
<dbReference type="InterPro" id="IPR034161">
    <property type="entry name" value="Pepsin-like_plant"/>
</dbReference>
<evidence type="ECO:0000256" key="7">
    <source>
        <dbReference type="ARBA" id="ARBA00022801"/>
    </source>
</evidence>
<evidence type="ECO:0000256" key="6">
    <source>
        <dbReference type="ARBA" id="ARBA00022750"/>
    </source>
</evidence>
<dbReference type="PRINTS" id="PR00792">
    <property type="entry name" value="PEPSIN"/>
</dbReference>
<evidence type="ECO:0000256" key="2">
    <source>
        <dbReference type="ARBA" id="ARBA00007447"/>
    </source>
</evidence>
<dbReference type="GeneID" id="111484084"/>
<evidence type="ECO:0000256" key="9">
    <source>
        <dbReference type="ARBA" id="ARBA00023136"/>
    </source>
</evidence>
<dbReference type="SUPFAM" id="SSF50630">
    <property type="entry name" value="Acid proteases"/>
    <property type="match status" value="1"/>
</dbReference>
<evidence type="ECO:0000256" key="11">
    <source>
        <dbReference type="PIRSR" id="PIRSR601461-1"/>
    </source>
</evidence>
<dbReference type="Proteomes" id="UP000504608">
    <property type="component" value="Unplaced"/>
</dbReference>
<dbReference type="PANTHER" id="PTHR13683:SF375">
    <property type="entry name" value="PEPTIDASE A1 DOMAIN-CONTAINING PROTEIN"/>
    <property type="match status" value="1"/>
</dbReference>
<keyword evidence="7" id="KW-0378">Hydrolase</keyword>
<dbReference type="FunFam" id="2.40.70.10:FF:000018">
    <property type="entry name" value="Aspartic proteinase-like protein 2"/>
    <property type="match status" value="1"/>
</dbReference>
<accession>A0A6J1JG44</accession>